<keyword evidence="1" id="KW-1133">Transmembrane helix</keyword>
<evidence type="ECO:0000256" key="1">
    <source>
        <dbReference type="SAM" id="Phobius"/>
    </source>
</evidence>
<proteinExistence type="predicted"/>
<feature type="transmembrane region" description="Helical" evidence="1">
    <location>
        <begin position="79"/>
        <end position="100"/>
    </location>
</feature>
<comment type="caution">
    <text evidence="2">The sequence shown here is derived from an EMBL/GenBank/DDBJ whole genome shotgun (WGS) entry which is preliminary data.</text>
</comment>
<keyword evidence="1" id="KW-0472">Membrane</keyword>
<dbReference type="InterPro" id="IPR026268">
    <property type="entry name" value="RseC"/>
</dbReference>
<dbReference type="PANTHER" id="PTHR35867">
    <property type="entry name" value="PROTEIN RSEC"/>
    <property type="match status" value="1"/>
</dbReference>
<reference evidence="2 3" key="1">
    <citation type="submission" date="2020-02" db="EMBL/GenBank/DDBJ databases">
        <title>Genome sequences of Thiorhodococcus mannitoliphagus and Thiorhodococcus minor, purple sulfur photosynthetic bacteria in the gammaproteobacterial family, Chromatiaceae.</title>
        <authorList>
            <person name="Aviles F.A."/>
            <person name="Meyer T.E."/>
            <person name="Kyndt J.A."/>
        </authorList>
    </citation>
    <scope>NUCLEOTIDE SEQUENCE [LARGE SCALE GENOMIC DNA]</scope>
    <source>
        <strain evidence="2 3">DSM 11518</strain>
    </source>
</reference>
<organism evidence="2 3">
    <name type="scientific">Thiorhodococcus minor</name>
    <dbReference type="NCBI Taxonomy" id="57489"/>
    <lineage>
        <taxon>Bacteria</taxon>
        <taxon>Pseudomonadati</taxon>
        <taxon>Pseudomonadota</taxon>
        <taxon>Gammaproteobacteria</taxon>
        <taxon>Chromatiales</taxon>
        <taxon>Chromatiaceae</taxon>
        <taxon>Thiorhodococcus</taxon>
    </lineage>
</organism>
<feature type="transmembrane region" description="Helical" evidence="1">
    <location>
        <begin position="112"/>
        <end position="128"/>
    </location>
</feature>
<evidence type="ECO:0000313" key="2">
    <source>
        <dbReference type="EMBL" id="NEV62391.1"/>
    </source>
</evidence>
<gene>
    <name evidence="2" type="ORF">G3446_10895</name>
</gene>
<dbReference type="InterPro" id="IPR007359">
    <property type="entry name" value="SigmaE_reg_RseC_MucC"/>
</dbReference>
<dbReference type="PANTHER" id="PTHR35867:SF1">
    <property type="entry name" value="PROTEIN RSEC"/>
    <property type="match status" value="1"/>
</dbReference>
<name>A0A6M0JZA9_9GAMM</name>
<dbReference type="RefSeq" id="WP_164452860.1">
    <property type="nucleotide sequence ID" value="NZ_JAAIJQ010000027.1"/>
</dbReference>
<dbReference type="PIRSF" id="PIRSF004923">
    <property type="entry name" value="RseC"/>
    <property type="match status" value="1"/>
</dbReference>
<dbReference type="Proteomes" id="UP000483379">
    <property type="component" value="Unassembled WGS sequence"/>
</dbReference>
<keyword evidence="1" id="KW-0812">Transmembrane</keyword>
<protein>
    <submittedName>
        <fullName evidence="2">SoxR reducing system RseC family protein</fullName>
    </submittedName>
</protein>
<dbReference type="Pfam" id="PF04246">
    <property type="entry name" value="RseC_MucC"/>
    <property type="match status" value="1"/>
</dbReference>
<sequence>MTGAGTLEEEGVVTALIDARARVRTQRKSACGQCAVHGACGTSLLERFFGRRPVELLALNQVGARVGDRVTVGVKESSLLAAAVAAYLAPLAALMAGAALGQSFGGARADSASLLGAVLGFTLALLWLRGYSARLSGRPEQQPRILRRLGSTSAGCVAAPSAVADDPA</sequence>
<dbReference type="EMBL" id="JAAIJQ010000027">
    <property type="protein sequence ID" value="NEV62391.1"/>
    <property type="molecule type" value="Genomic_DNA"/>
</dbReference>
<accession>A0A6M0JZA9</accession>
<evidence type="ECO:0000313" key="3">
    <source>
        <dbReference type="Proteomes" id="UP000483379"/>
    </source>
</evidence>
<keyword evidence="3" id="KW-1185">Reference proteome</keyword>
<dbReference type="AlphaFoldDB" id="A0A6M0JZA9"/>